<evidence type="ECO:0000256" key="7">
    <source>
        <dbReference type="ARBA" id="ARBA00048628"/>
    </source>
</evidence>
<dbReference type="CDD" id="cd00537">
    <property type="entry name" value="MTHFR"/>
    <property type="match status" value="1"/>
</dbReference>
<comment type="catalytic activity">
    <reaction evidence="7">
        <text>(6S)-5-methyl-5,6,7,8-tetrahydrofolate + NAD(+) = (6R)-5,10-methylene-5,6,7,8-tetrahydrofolate + NADH + H(+)</text>
        <dbReference type="Rhea" id="RHEA:19821"/>
        <dbReference type="ChEBI" id="CHEBI:15378"/>
        <dbReference type="ChEBI" id="CHEBI:15636"/>
        <dbReference type="ChEBI" id="CHEBI:18608"/>
        <dbReference type="ChEBI" id="CHEBI:57540"/>
        <dbReference type="ChEBI" id="CHEBI:57945"/>
        <dbReference type="EC" id="1.5.1.54"/>
    </reaction>
    <physiologicalReaction direction="right-to-left" evidence="7">
        <dbReference type="Rhea" id="RHEA:19823"/>
    </physiologicalReaction>
</comment>
<name>A0A0P8YX89_9CLOT</name>
<dbReference type="PANTHER" id="PTHR45754">
    <property type="entry name" value="METHYLENETETRAHYDROFOLATE REDUCTASE"/>
    <property type="match status" value="1"/>
</dbReference>
<dbReference type="PANTHER" id="PTHR45754:SF3">
    <property type="entry name" value="METHYLENETETRAHYDROFOLATE REDUCTASE (NADPH)"/>
    <property type="match status" value="1"/>
</dbReference>
<keyword evidence="9" id="KW-0489">Methyltransferase</keyword>
<dbReference type="GO" id="GO:0032259">
    <property type="term" value="P:methylation"/>
    <property type="evidence" value="ECO:0007669"/>
    <property type="project" value="UniProtKB-KW"/>
</dbReference>
<dbReference type="AlphaFoldDB" id="A0A0P8YX89"/>
<evidence type="ECO:0000256" key="2">
    <source>
        <dbReference type="ARBA" id="ARBA00004777"/>
    </source>
</evidence>
<reference evidence="9 10" key="1">
    <citation type="submission" date="2015-09" db="EMBL/GenBank/DDBJ databases">
        <title>Genome sequence of Oxobacter pfennigii DSM 3222.</title>
        <authorList>
            <person name="Poehlein A."/>
            <person name="Bengelsdorf F.R."/>
            <person name="Schiel-Bengelsdorf B."/>
            <person name="Duerre P."/>
            <person name="Daniel R."/>
        </authorList>
    </citation>
    <scope>NUCLEOTIDE SEQUENCE [LARGE SCALE GENOMIC DNA]</scope>
    <source>
        <strain evidence="9 10">DSM 3222</strain>
    </source>
</reference>
<dbReference type="InterPro" id="IPR003171">
    <property type="entry name" value="Mehydrof_redctse-like"/>
</dbReference>
<evidence type="ECO:0000256" key="1">
    <source>
        <dbReference type="ARBA" id="ARBA00001974"/>
    </source>
</evidence>
<dbReference type="EMBL" id="LKET01000032">
    <property type="protein sequence ID" value="KPU44334.1"/>
    <property type="molecule type" value="Genomic_DNA"/>
</dbReference>
<dbReference type="SUPFAM" id="SSF51730">
    <property type="entry name" value="FAD-linked oxidoreductase"/>
    <property type="match status" value="1"/>
</dbReference>
<evidence type="ECO:0000256" key="5">
    <source>
        <dbReference type="ARBA" id="ARBA00022827"/>
    </source>
</evidence>
<evidence type="ECO:0000313" key="9">
    <source>
        <dbReference type="EMBL" id="KPU44334.1"/>
    </source>
</evidence>
<dbReference type="GO" id="GO:0071949">
    <property type="term" value="F:FAD binding"/>
    <property type="evidence" value="ECO:0007669"/>
    <property type="project" value="TreeGrafter"/>
</dbReference>
<evidence type="ECO:0000256" key="6">
    <source>
        <dbReference type="ARBA" id="ARBA00023002"/>
    </source>
</evidence>
<dbReference type="GO" id="GO:0005829">
    <property type="term" value="C:cytosol"/>
    <property type="evidence" value="ECO:0007669"/>
    <property type="project" value="TreeGrafter"/>
</dbReference>
<evidence type="ECO:0000313" key="10">
    <source>
        <dbReference type="Proteomes" id="UP000050326"/>
    </source>
</evidence>
<evidence type="ECO:0000256" key="3">
    <source>
        <dbReference type="ARBA" id="ARBA00006743"/>
    </source>
</evidence>
<dbReference type="GO" id="GO:0009086">
    <property type="term" value="P:methionine biosynthetic process"/>
    <property type="evidence" value="ECO:0007669"/>
    <property type="project" value="TreeGrafter"/>
</dbReference>
<comment type="similarity">
    <text evidence="3 8">Belongs to the methylenetetrahydrofolate reductase family.</text>
</comment>
<keyword evidence="4 8" id="KW-0285">Flavoprotein</keyword>
<dbReference type="STRING" id="36849.OXPF_25040"/>
<protein>
    <recommendedName>
        <fullName evidence="8">Methylenetetrahydrofolate reductase</fullName>
    </recommendedName>
</protein>
<comment type="caution">
    <text evidence="9">The sequence shown here is derived from an EMBL/GenBank/DDBJ whole genome shotgun (WGS) entry which is preliminary data.</text>
</comment>
<keyword evidence="10" id="KW-1185">Reference proteome</keyword>
<dbReference type="OrthoDB" id="9803687at2"/>
<accession>A0A0P8YX89</accession>
<organism evidence="9 10">
    <name type="scientific">Oxobacter pfennigii</name>
    <dbReference type="NCBI Taxonomy" id="36849"/>
    <lineage>
        <taxon>Bacteria</taxon>
        <taxon>Bacillati</taxon>
        <taxon>Bacillota</taxon>
        <taxon>Clostridia</taxon>
        <taxon>Eubacteriales</taxon>
        <taxon>Clostridiaceae</taxon>
        <taxon>Oxobacter</taxon>
    </lineage>
</organism>
<comment type="cofactor">
    <cofactor evidence="1 8">
        <name>FAD</name>
        <dbReference type="ChEBI" id="CHEBI:57692"/>
    </cofactor>
</comment>
<keyword evidence="5 8" id="KW-0274">FAD</keyword>
<dbReference type="PATRIC" id="fig|36849.3.peg.2643"/>
<proteinExistence type="inferred from homology"/>
<evidence type="ECO:0000256" key="8">
    <source>
        <dbReference type="RuleBase" id="RU003862"/>
    </source>
</evidence>
<keyword evidence="9" id="KW-0808">Transferase</keyword>
<dbReference type="GO" id="GO:0008168">
    <property type="term" value="F:methyltransferase activity"/>
    <property type="evidence" value="ECO:0007669"/>
    <property type="project" value="UniProtKB-KW"/>
</dbReference>
<dbReference type="UniPathway" id="UPA00193"/>
<keyword evidence="6 8" id="KW-0560">Oxidoreductase</keyword>
<sequence>MKLTELFQRGEFVVTCEVGPPKGFHIEHLLHEVETYLKDRVTAVNVTDNQSSVMRLGSLATCKALKDKGLTPIFQLTCRDRNRIALQSDILSAAMLGIENLLLLTGDHTRMGDNPQAKPVFDLDSVSLIHMVKKLEQGEDLAGNALEGEPPKFAKGAVVSACSDSVDVQLAKMERKVKAGAEYFQTQAVYEPEKFIKFMEKAKQFGVPVMLGIVIPKNAGMAKYMNDNVAGINVPQEMIEELKKDKEKTKAGITGVEISARLIKECKQYCQGVHIMALGWESKVPDILAQAGI</sequence>
<dbReference type="InterPro" id="IPR029041">
    <property type="entry name" value="FAD-linked_oxidoreductase-like"/>
</dbReference>
<dbReference type="Proteomes" id="UP000050326">
    <property type="component" value="Unassembled WGS sequence"/>
</dbReference>
<evidence type="ECO:0000256" key="4">
    <source>
        <dbReference type="ARBA" id="ARBA00022630"/>
    </source>
</evidence>
<dbReference type="RefSeq" id="WP_054875514.1">
    <property type="nucleotide sequence ID" value="NZ_LKET01000032.1"/>
</dbReference>
<dbReference type="Gene3D" id="3.20.20.220">
    <property type="match status" value="1"/>
</dbReference>
<dbReference type="GO" id="GO:0035999">
    <property type="term" value="P:tetrahydrofolate interconversion"/>
    <property type="evidence" value="ECO:0007669"/>
    <property type="project" value="UniProtKB-UniPathway"/>
</dbReference>
<dbReference type="Pfam" id="PF02219">
    <property type="entry name" value="MTHFR"/>
    <property type="match status" value="1"/>
</dbReference>
<dbReference type="GO" id="GO:0106312">
    <property type="term" value="F:methylenetetrahydrofolate reductase (NADH) activity"/>
    <property type="evidence" value="ECO:0007669"/>
    <property type="project" value="UniProtKB-EC"/>
</dbReference>
<gene>
    <name evidence="9" type="primary">yitJ_3</name>
    <name evidence="9" type="ORF">OXPF_25040</name>
</gene>
<comment type="pathway">
    <text evidence="2 8">One-carbon metabolism; tetrahydrofolate interconversion.</text>
</comment>